<name>B9RTC1_RICCO</name>
<dbReference type="PRINTS" id="PR00634">
    <property type="entry name" value="BETALLERGEN"/>
</dbReference>
<gene>
    <name evidence="6" type="ORF">RCOM_0683160</name>
</gene>
<dbReference type="GO" id="GO:0038023">
    <property type="term" value="F:signaling receptor activity"/>
    <property type="evidence" value="ECO:0000318"/>
    <property type="project" value="GO_Central"/>
</dbReference>
<dbReference type="Proteomes" id="UP000008311">
    <property type="component" value="Unassembled WGS sequence"/>
</dbReference>
<comment type="similarity">
    <text evidence="1 4">Belongs to the BetVI family.</text>
</comment>
<sequence>MGVFTYEEEVTSTLSAHRLFKAIAFETDVIVPKIAPHAIKSYELVEGDGGQGSIKKITFAQGSQFKYVKHKIDVLDKESFTYGYTIIEGDALMDTLEKISYETKFVPAPNGGCICKGTSKYYTKGDIELKEEEINAGKEKARGMFKGIEAYLLANPDA</sequence>
<dbReference type="GO" id="GO:0005737">
    <property type="term" value="C:cytoplasm"/>
    <property type="evidence" value="ECO:0000318"/>
    <property type="project" value="GO_Central"/>
</dbReference>
<evidence type="ECO:0000256" key="2">
    <source>
        <dbReference type="ARBA" id="ARBA00022821"/>
    </source>
</evidence>
<evidence type="ECO:0000313" key="6">
    <source>
        <dbReference type="EMBL" id="EEF45604.1"/>
    </source>
</evidence>
<dbReference type="CDD" id="cd07816">
    <property type="entry name" value="Bet_v1-like"/>
    <property type="match status" value="1"/>
</dbReference>
<evidence type="ECO:0000259" key="5">
    <source>
        <dbReference type="SMART" id="SM01037"/>
    </source>
</evidence>
<dbReference type="GO" id="GO:0010427">
    <property type="term" value="F:abscisic acid binding"/>
    <property type="evidence" value="ECO:0000318"/>
    <property type="project" value="GO_Central"/>
</dbReference>
<evidence type="ECO:0000313" key="7">
    <source>
        <dbReference type="Proteomes" id="UP000008311"/>
    </source>
</evidence>
<dbReference type="SMART" id="SM01037">
    <property type="entry name" value="Bet_v_1"/>
    <property type="match status" value="1"/>
</dbReference>
<keyword evidence="7" id="KW-1185">Reference proteome</keyword>
<accession>B9RTC1</accession>
<dbReference type="InterPro" id="IPR050279">
    <property type="entry name" value="Plant_def-hormone_signal"/>
</dbReference>
<dbReference type="AlphaFoldDB" id="B9RTC1"/>
<dbReference type="SUPFAM" id="SSF55961">
    <property type="entry name" value="Bet v1-like"/>
    <property type="match status" value="1"/>
</dbReference>
<dbReference type="GO" id="GO:0005634">
    <property type="term" value="C:nucleus"/>
    <property type="evidence" value="ECO:0000318"/>
    <property type="project" value="GO_Central"/>
</dbReference>
<dbReference type="Gene3D" id="3.30.530.20">
    <property type="match status" value="1"/>
</dbReference>
<dbReference type="GO" id="GO:0006952">
    <property type="term" value="P:defense response"/>
    <property type="evidence" value="ECO:0007669"/>
    <property type="project" value="UniProtKB-KW"/>
</dbReference>
<dbReference type="InterPro" id="IPR023393">
    <property type="entry name" value="START-like_dom_sf"/>
</dbReference>
<evidence type="ECO:0000256" key="4">
    <source>
        <dbReference type="RuleBase" id="RU000409"/>
    </source>
</evidence>
<organism evidence="6 7">
    <name type="scientific">Ricinus communis</name>
    <name type="common">Castor bean</name>
    <dbReference type="NCBI Taxonomy" id="3988"/>
    <lineage>
        <taxon>Eukaryota</taxon>
        <taxon>Viridiplantae</taxon>
        <taxon>Streptophyta</taxon>
        <taxon>Embryophyta</taxon>
        <taxon>Tracheophyta</taxon>
        <taxon>Spermatophyta</taxon>
        <taxon>Magnoliopsida</taxon>
        <taxon>eudicotyledons</taxon>
        <taxon>Gunneridae</taxon>
        <taxon>Pentapetalae</taxon>
        <taxon>rosids</taxon>
        <taxon>fabids</taxon>
        <taxon>Malpighiales</taxon>
        <taxon>Euphorbiaceae</taxon>
        <taxon>Acalyphoideae</taxon>
        <taxon>Acalypheae</taxon>
        <taxon>Ricinus</taxon>
    </lineage>
</organism>
<keyword evidence="3 4" id="KW-0568">Pathogenesis-related protein</keyword>
<dbReference type="STRING" id="3988.B9RTC1"/>
<dbReference type="InterPro" id="IPR024949">
    <property type="entry name" value="Bet_v_I_allergen"/>
</dbReference>
<dbReference type="eggNOG" id="ENOG502RXTQ">
    <property type="taxonomic scope" value="Eukaryota"/>
</dbReference>
<dbReference type="FunFam" id="3.30.530.20:FF:000007">
    <property type="entry name" value="Major pollen allergen Bet v 1-A"/>
    <property type="match status" value="1"/>
</dbReference>
<reference evidence="7" key="1">
    <citation type="journal article" date="2010" name="Nat. Biotechnol.">
        <title>Draft genome sequence of the oilseed species Ricinus communis.</title>
        <authorList>
            <person name="Chan A.P."/>
            <person name="Crabtree J."/>
            <person name="Zhao Q."/>
            <person name="Lorenzi H."/>
            <person name="Orvis J."/>
            <person name="Puiu D."/>
            <person name="Melake-Berhan A."/>
            <person name="Jones K.M."/>
            <person name="Redman J."/>
            <person name="Chen G."/>
            <person name="Cahoon E.B."/>
            <person name="Gedil M."/>
            <person name="Stanke M."/>
            <person name="Haas B.J."/>
            <person name="Wortman J.R."/>
            <person name="Fraser-Liggett C.M."/>
            <person name="Ravel J."/>
            <person name="Rabinowicz P.D."/>
        </authorList>
    </citation>
    <scope>NUCLEOTIDE SEQUENCE [LARGE SCALE GENOMIC DNA]</scope>
    <source>
        <strain evidence="7">cv. Hale</strain>
    </source>
</reference>
<dbReference type="PANTHER" id="PTHR31213">
    <property type="entry name" value="OS08G0374000 PROTEIN-RELATED"/>
    <property type="match status" value="1"/>
</dbReference>
<dbReference type="EMBL" id="EQ973812">
    <property type="protein sequence ID" value="EEF45604.1"/>
    <property type="molecule type" value="Genomic_DNA"/>
</dbReference>
<dbReference type="GO" id="GO:0004864">
    <property type="term" value="F:protein phosphatase inhibitor activity"/>
    <property type="evidence" value="ECO:0000318"/>
    <property type="project" value="GO_Central"/>
</dbReference>
<proteinExistence type="inferred from homology"/>
<dbReference type="Pfam" id="PF00407">
    <property type="entry name" value="Bet_v_1"/>
    <property type="match status" value="1"/>
</dbReference>
<dbReference type="GO" id="GO:0009738">
    <property type="term" value="P:abscisic acid-activated signaling pathway"/>
    <property type="evidence" value="ECO:0000318"/>
    <property type="project" value="GO_Central"/>
</dbReference>
<dbReference type="InterPro" id="IPR000916">
    <property type="entry name" value="Bet_v_I/MLP"/>
</dbReference>
<dbReference type="PROSITE" id="PS00451">
    <property type="entry name" value="PATHOGENESIS_BETVI"/>
    <property type="match status" value="1"/>
</dbReference>
<protein>
    <submittedName>
        <fullName evidence="6">Major allergen Pru av, putative</fullName>
    </submittedName>
</protein>
<evidence type="ECO:0000256" key="1">
    <source>
        <dbReference type="ARBA" id="ARBA00009744"/>
    </source>
</evidence>
<feature type="domain" description="Bet v I/Major latex protein" evidence="5">
    <location>
        <begin position="1"/>
        <end position="155"/>
    </location>
</feature>
<keyword evidence="2 4" id="KW-0611">Plant defense</keyword>
<dbReference type="PANTHER" id="PTHR31213:SF188">
    <property type="entry name" value="BET V I_MAJOR LATEX PROTEIN DOMAIN-CONTAINING PROTEIN"/>
    <property type="match status" value="1"/>
</dbReference>
<evidence type="ECO:0000256" key="3">
    <source>
        <dbReference type="ARBA" id="ARBA00023265"/>
    </source>
</evidence>
<dbReference type="InParanoid" id="B9RTC1"/>